<organism evidence="3 4">
    <name type="scientific">Nocardioides cremeus</name>
    <dbReference type="NCBI Taxonomy" id="3058044"/>
    <lineage>
        <taxon>Bacteria</taxon>
        <taxon>Bacillati</taxon>
        <taxon>Actinomycetota</taxon>
        <taxon>Actinomycetes</taxon>
        <taxon>Propionibacteriales</taxon>
        <taxon>Nocardioidaceae</taxon>
        <taxon>Nocardioides</taxon>
    </lineage>
</organism>
<protein>
    <submittedName>
        <fullName evidence="3">DNA polymerase ligase N-terminal domain-containing protein</fullName>
    </submittedName>
</protein>
<feature type="region of interest" description="Disordered" evidence="1">
    <location>
        <begin position="1"/>
        <end position="34"/>
    </location>
</feature>
<keyword evidence="4" id="KW-1185">Reference proteome</keyword>
<evidence type="ECO:0000313" key="3">
    <source>
        <dbReference type="EMBL" id="MDO3397029.1"/>
    </source>
</evidence>
<accession>A0ABT8TSU3</accession>
<dbReference type="Pfam" id="PF13298">
    <property type="entry name" value="LigD_N"/>
    <property type="match status" value="1"/>
</dbReference>
<dbReference type="PANTHER" id="PTHR39465">
    <property type="entry name" value="DNA LIGASE D, 3'-PHOSPHOESTERASE DOMAIN"/>
    <property type="match status" value="1"/>
</dbReference>
<feature type="domain" description="DNA ligase D 3'-phosphoesterase" evidence="2">
    <location>
        <begin position="38"/>
        <end position="148"/>
    </location>
</feature>
<evidence type="ECO:0000256" key="1">
    <source>
        <dbReference type="SAM" id="MobiDB-lite"/>
    </source>
</evidence>
<dbReference type="Proteomes" id="UP001168363">
    <property type="component" value="Unassembled WGS sequence"/>
</dbReference>
<dbReference type="RefSeq" id="WP_302709209.1">
    <property type="nucleotide sequence ID" value="NZ_JAULSC010000016.1"/>
</dbReference>
<comment type="caution">
    <text evidence="3">The sequence shown here is derived from an EMBL/GenBank/DDBJ whole genome shotgun (WGS) entry which is preliminary data.</text>
</comment>
<dbReference type="PANTHER" id="PTHR39465:SF1">
    <property type="entry name" value="DNA LIGASE D 3'-PHOSPHOESTERASE DOMAIN-CONTAINING PROTEIN"/>
    <property type="match status" value="1"/>
</dbReference>
<proteinExistence type="predicted"/>
<dbReference type="InterPro" id="IPR014144">
    <property type="entry name" value="LigD_PE_domain"/>
</dbReference>
<dbReference type="GO" id="GO:0016874">
    <property type="term" value="F:ligase activity"/>
    <property type="evidence" value="ECO:0007669"/>
    <property type="project" value="UniProtKB-KW"/>
</dbReference>
<keyword evidence="3" id="KW-0436">Ligase</keyword>
<feature type="compositionally biased region" description="Basic and acidic residues" evidence="1">
    <location>
        <begin position="1"/>
        <end position="14"/>
    </location>
</feature>
<gene>
    <name evidence="3" type="ORF">QWJ41_14980</name>
</gene>
<evidence type="ECO:0000259" key="2">
    <source>
        <dbReference type="Pfam" id="PF13298"/>
    </source>
</evidence>
<evidence type="ECO:0000313" key="4">
    <source>
        <dbReference type="Proteomes" id="UP001168363"/>
    </source>
</evidence>
<name>A0ABT8TSU3_9ACTN</name>
<feature type="compositionally biased region" description="Low complexity" evidence="1">
    <location>
        <begin position="15"/>
        <end position="33"/>
    </location>
</feature>
<feature type="region of interest" description="Disordered" evidence="1">
    <location>
        <begin position="166"/>
        <end position="197"/>
    </location>
</feature>
<sequence length="197" mass="21584">MGQDRLEEYRDRRSSTSPEPAGSSGPAGSGRPPVFVVQRHDASSLHFDLRLEIEGVLVSWAVPKGPSVDPSDKRLARRTEDHPLDYTDFEGRIDEGYGAGTVVVWDTGTYENLTEEDGRPRAAKDALDAGHLKVRLHGDKLSGAFALTHTRMGGDDGAWMLVKVDDEGADRRRRPTSTQNESVLSGRTNEDLEADPS</sequence>
<dbReference type="EMBL" id="JAULSC010000016">
    <property type="protein sequence ID" value="MDO3397029.1"/>
    <property type="molecule type" value="Genomic_DNA"/>
</dbReference>
<feature type="compositionally biased region" description="Polar residues" evidence="1">
    <location>
        <begin position="176"/>
        <end position="187"/>
    </location>
</feature>
<reference evidence="3" key="1">
    <citation type="submission" date="2023-06" db="EMBL/GenBank/DDBJ databases">
        <title>Genome sequence of Nocardioides sp. SOB44.</title>
        <authorList>
            <person name="Zhang G."/>
        </authorList>
    </citation>
    <scope>NUCLEOTIDE SEQUENCE</scope>
    <source>
        <strain evidence="3">SOB44</strain>
    </source>
</reference>
<dbReference type="NCBIfam" id="TIGR02777">
    <property type="entry name" value="LigD_PE_dom"/>
    <property type="match status" value="1"/>
</dbReference>